<dbReference type="InterPro" id="IPR051056">
    <property type="entry name" value="Glycosyl_Hydrolase_73"/>
</dbReference>
<accession>A0A2T0BAK1</accession>
<proteinExistence type="predicted"/>
<keyword evidence="4" id="KW-0326">Glycosidase</keyword>
<dbReference type="Pfam" id="PF01832">
    <property type="entry name" value="Glucosaminidase"/>
    <property type="match status" value="1"/>
</dbReference>
<reference evidence="4 5" key="1">
    <citation type="submission" date="2018-03" db="EMBL/GenBank/DDBJ databases">
        <title>Genome sequence of Clostridium liquoris DSM 100320.</title>
        <authorList>
            <person name="Poehlein A."/>
            <person name="Daniel R."/>
        </authorList>
    </citation>
    <scope>NUCLEOTIDE SEQUENCE [LARGE SCALE GENOMIC DNA]</scope>
    <source>
        <strain evidence="4 5">DSM 100320</strain>
    </source>
</reference>
<dbReference type="GO" id="GO:0004040">
    <property type="term" value="F:amidase activity"/>
    <property type="evidence" value="ECO:0007669"/>
    <property type="project" value="InterPro"/>
</dbReference>
<protein>
    <submittedName>
        <fullName evidence="4">Exo-glucosaminidase LytG</fullName>
        <ecNumber evidence="4">3.2.1.-</ecNumber>
    </submittedName>
</protein>
<gene>
    <name evidence="4" type="primary">lytG_1</name>
    <name evidence="4" type="ORF">CLLI_00220</name>
</gene>
<feature type="signal peptide" evidence="2">
    <location>
        <begin position="1"/>
        <end position="25"/>
    </location>
</feature>
<evidence type="ECO:0000256" key="2">
    <source>
        <dbReference type="SAM" id="SignalP"/>
    </source>
</evidence>
<dbReference type="Gene3D" id="1.10.530.10">
    <property type="match status" value="1"/>
</dbReference>
<comment type="caution">
    <text evidence="4">The sequence shown here is derived from an EMBL/GenBank/DDBJ whole genome shotgun (WGS) entry which is preliminary data.</text>
</comment>
<dbReference type="PRINTS" id="PR01002">
    <property type="entry name" value="FLGFLGJ"/>
</dbReference>
<feature type="chain" id="PRO_5015684299" evidence="2">
    <location>
        <begin position="26"/>
        <end position="306"/>
    </location>
</feature>
<keyword evidence="2" id="KW-0732">Signal</keyword>
<name>A0A2T0BAK1_9CLOT</name>
<dbReference type="SMART" id="SM00047">
    <property type="entry name" value="LYZ2"/>
    <property type="match status" value="1"/>
</dbReference>
<keyword evidence="1 4" id="KW-0378">Hydrolase</keyword>
<dbReference type="OrthoDB" id="977752at2"/>
<evidence type="ECO:0000256" key="1">
    <source>
        <dbReference type="ARBA" id="ARBA00022801"/>
    </source>
</evidence>
<dbReference type="PANTHER" id="PTHR33308">
    <property type="entry name" value="PEPTIDOGLYCAN HYDROLASE FLGJ"/>
    <property type="match status" value="1"/>
</dbReference>
<organism evidence="4 5">
    <name type="scientific">Clostridium liquoris</name>
    <dbReference type="NCBI Taxonomy" id="1289519"/>
    <lineage>
        <taxon>Bacteria</taxon>
        <taxon>Bacillati</taxon>
        <taxon>Bacillota</taxon>
        <taxon>Clostridia</taxon>
        <taxon>Eubacteriales</taxon>
        <taxon>Clostridiaceae</taxon>
        <taxon>Clostridium</taxon>
    </lineage>
</organism>
<sequence length="306" mass="35184">MKGIRYKMFFCLFIILFSFDIKVEAATSNNINWNNYYPSYKIFTEFNDVPIDKKFTICFSKKIDKNLIKDGFIEIKDSNMNSIPIDINIIDNKIEVTAKGKLNYGQAYCLVINSDGNSKGWIKNGSICPIKVKTINSLPSDNMDGGKKLPQYEFIDMVSPGAIETYKSYGIFPSVTIAQAILESNWGRSDKAVQCNNIFGIKADKYWTGEKMELPTMEWVGGKYVPVMTEWRVYPSFKESIEDHGKFLYTRPWYAKAGVFDATNYKEQITAIKNAGYATDPKYVDKICSLIERYELWKYDENGRDL</sequence>
<dbReference type="AlphaFoldDB" id="A0A2T0BAK1"/>
<dbReference type="EC" id="3.2.1.-" evidence="4"/>
<dbReference type="Gene3D" id="4.10.80.30">
    <property type="entry name" value="DNA polymerase, domain 6"/>
    <property type="match status" value="1"/>
</dbReference>
<feature type="domain" description="Mannosyl-glycoprotein endo-beta-N-acetylglucosamidase-like" evidence="3">
    <location>
        <begin position="140"/>
        <end position="300"/>
    </location>
</feature>
<dbReference type="EMBL" id="PVXO01000002">
    <property type="protein sequence ID" value="PRR80837.1"/>
    <property type="molecule type" value="Genomic_DNA"/>
</dbReference>
<dbReference type="InterPro" id="IPR002901">
    <property type="entry name" value="MGlyc_endo_b_GlcNAc-like_dom"/>
</dbReference>
<evidence type="ECO:0000313" key="5">
    <source>
        <dbReference type="Proteomes" id="UP000239706"/>
    </source>
</evidence>
<evidence type="ECO:0000259" key="3">
    <source>
        <dbReference type="SMART" id="SM00047"/>
    </source>
</evidence>
<dbReference type="PANTHER" id="PTHR33308:SF9">
    <property type="entry name" value="PEPTIDOGLYCAN HYDROLASE FLGJ"/>
    <property type="match status" value="1"/>
</dbReference>
<dbReference type="RefSeq" id="WP_106062259.1">
    <property type="nucleotide sequence ID" value="NZ_PVXO01000002.1"/>
</dbReference>
<evidence type="ECO:0000313" key="4">
    <source>
        <dbReference type="EMBL" id="PRR80837.1"/>
    </source>
</evidence>
<dbReference type="GO" id="GO:0016798">
    <property type="term" value="F:hydrolase activity, acting on glycosyl bonds"/>
    <property type="evidence" value="ECO:0007669"/>
    <property type="project" value="UniProtKB-KW"/>
</dbReference>
<keyword evidence="5" id="KW-1185">Reference proteome</keyword>
<dbReference type="Proteomes" id="UP000239706">
    <property type="component" value="Unassembled WGS sequence"/>
</dbReference>